<feature type="domain" description="Ig-like" evidence="1">
    <location>
        <begin position="38"/>
        <end position="123"/>
    </location>
</feature>
<evidence type="ECO:0000313" key="2">
    <source>
        <dbReference type="EMBL" id="CAL8097301.1"/>
    </source>
</evidence>
<dbReference type="Pfam" id="PF07686">
    <property type="entry name" value="V-set"/>
    <property type="match status" value="1"/>
</dbReference>
<comment type="caution">
    <text evidence="2">The sequence shown here is derived from an EMBL/GenBank/DDBJ whole genome shotgun (WGS) entry which is preliminary data.</text>
</comment>
<dbReference type="EMBL" id="CAXLJM020000028">
    <property type="protein sequence ID" value="CAL8097301.1"/>
    <property type="molecule type" value="Genomic_DNA"/>
</dbReference>
<name>A0ABP1QC17_9HEXA</name>
<sequence length="283" mass="31424">MFQEKVVFFWVLLANWVLVIGIKLESVFIPQYAVKDATVTLRCDFDVESDKLMSLKWYKDDHEFFRYSMHHGIRMQTFSVEGVIVDTAQSTLNSVILKNVTLKTSGTYKCEVSADVPSFRTLSKQGDIIVIAPPKSNPRIVGFHSVVSLGDTLRGNCTCDRSRPAASLMFYINDEKADFGDLIEYLPISEQDGLETSVLGLRFQVEPKHFRSGNLELKCTATIGNGYWVTNMMVSQASFNAQPSFPGHNRLLAGSGSGHKAGDVGTWGTSLLATVIITLLGYF</sequence>
<proteinExistence type="predicted"/>
<dbReference type="CDD" id="cd00096">
    <property type="entry name" value="Ig"/>
    <property type="match status" value="1"/>
</dbReference>
<dbReference type="PROSITE" id="PS50835">
    <property type="entry name" value="IG_LIKE"/>
    <property type="match status" value="1"/>
</dbReference>
<dbReference type="InterPro" id="IPR013783">
    <property type="entry name" value="Ig-like_fold"/>
</dbReference>
<organism evidence="2 3">
    <name type="scientific">Orchesella dallaii</name>
    <dbReference type="NCBI Taxonomy" id="48710"/>
    <lineage>
        <taxon>Eukaryota</taxon>
        <taxon>Metazoa</taxon>
        <taxon>Ecdysozoa</taxon>
        <taxon>Arthropoda</taxon>
        <taxon>Hexapoda</taxon>
        <taxon>Collembola</taxon>
        <taxon>Entomobryomorpha</taxon>
        <taxon>Entomobryoidea</taxon>
        <taxon>Orchesellidae</taxon>
        <taxon>Orchesellinae</taxon>
        <taxon>Orchesella</taxon>
    </lineage>
</organism>
<reference evidence="2 3" key="1">
    <citation type="submission" date="2024-08" db="EMBL/GenBank/DDBJ databases">
        <authorList>
            <person name="Cucini C."/>
            <person name="Frati F."/>
        </authorList>
    </citation>
    <scope>NUCLEOTIDE SEQUENCE [LARGE SCALE GENOMIC DNA]</scope>
</reference>
<dbReference type="Proteomes" id="UP001642540">
    <property type="component" value="Unassembled WGS sequence"/>
</dbReference>
<gene>
    <name evidence="2" type="ORF">ODALV1_LOCUS9612</name>
</gene>
<keyword evidence="3" id="KW-1185">Reference proteome</keyword>
<dbReference type="InterPro" id="IPR013106">
    <property type="entry name" value="Ig_V-set"/>
</dbReference>
<dbReference type="PANTHER" id="PTHR21261:SF5">
    <property type="entry name" value="BEATEN PATH VA, ISOFORM A-RELATED"/>
    <property type="match status" value="1"/>
</dbReference>
<dbReference type="PANTHER" id="PTHR21261">
    <property type="entry name" value="BEAT PROTEIN"/>
    <property type="match status" value="1"/>
</dbReference>
<dbReference type="Gene3D" id="2.60.40.10">
    <property type="entry name" value="Immunoglobulins"/>
    <property type="match status" value="1"/>
</dbReference>
<evidence type="ECO:0000259" key="1">
    <source>
        <dbReference type="PROSITE" id="PS50835"/>
    </source>
</evidence>
<protein>
    <recommendedName>
        <fullName evidence="1">Ig-like domain-containing protein</fullName>
    </recommendedName>
</protein>
<dbReference type="SUPFAM" id="SSF48726">
    <property type="entry name" value="Immunoglobulin"/>
    <property type="match status" value="1"/>
</dbReference>
<dbReference type="InterPro" id="IPR007110">
    <property type="entry name" value="Ig-like_dom"/>
</dbReference>
<dbReference type="InterPro" id="IPR036179">
    <property type="entry name" value="Ig-like_dom_sf"/>
</dbReference>
<evidence type="ECO:0000313" key="3">
    <source>
        <dbReference type="Proteomes" id="UP001642540"/>
    </source>
</evidence>
<accession>A0ABP1QC17</accession>